<dbReference type="EMBL" id="BMLF01000002">
    <property type="protein sequence ID" value="GGM02203.1"/>
    <property type="molecule type" value="Genomic_DNA"/>
</dbReference>
<gene>
    <name evidence="1" type="ORF">GCM10011534_25040</name>
</gene>
<protein>
    <submittedName>
        <fullName evidence="1">Nuclease</fullName>
    </submittedName>
</protein>
<sequence>MPNMRDLSFATINLLNLQVPGGITYDTDPPLPDTPEGQAEYRMRLVWLAARLREIEAEVIAFQELWSARALRDLFEEARLLDRYDLVARDAPGRGRPQVALAVRRDRHGESQLLPGAEWIADFPADFTFDGLRETQGAQEEITVTIGQFSRPVLRARIQSEGTSPTPPPVTIYVAHLKSKGPNRLSFARPLPVALARYAELTRAATSHIRRVMEAAALRALLDETMTSVEEDDLSPTVVMGDLNDDSLSVTTELVTGAPPYRLSSKSRAGGTSDKGLYTVERLQQYRSLRHVYYTHIFENKRESLDHILVSEEFYDHSRKRRWSFRDMEVVNDHLNRESHQAIGATDHGIVRAVFDWNPLPDPASTA</sequence>
<dbReference type="AlphaFoldDB" id="A0A917SXW0"/>
<keyword evidence="2" id="KW-1185">Reference proteome</keyword>
<accession>A0A917SXW0</accession>
<name>A0A917SXW0_9RHOB</name>
<dbReference type="Gene3D" id="3.60.10.10">
    <property type="entry name" value="Endonuclease/exonuclease/phosphatase"/>
    <property type="match status" value="1"/>
</dbReference>
<evidence type="ECO:0000313" key="1">
    <source>
        <dbReference type="EMBL" id="GGM02203.1"/>
    </source>
</evidence>
<dbReference type="Proteomes" id="UP000649829">
    <property type="component" value="Unassembled WGS sequence"/>
</dbReference>
<comment type="caution">
    <text evidence="1">The sequence shown here is derived from an EMBL/GenBank/DDBJ whole genome shotgun (WGS) entry which is preliminary data.</text>
</comment>
<organism evidence="1 2">
    <name type="scientific">Pseudooceanicola nanhaiensis</name>
    <dbReference type="NCBI Taxonomy" id="375761"/>
    <lineage>
        <taxon>Bacteria</taxon>
        <taxon>Pseudomonadati</taxon>
        <taxon>Pseudomonadota</taxon>
        <taxon>Alphaproteobacteria</taxon>
        <taxon>Rhodobacterales</taxon>
        <taxon>Paracoccaceae</taxon>
        <taxon>Pseudooceanicola</taxon>
    </lineage>
</organism>
<dbReference type="InterPro" id="IPR036691">
    <property type="entry name" value="Endo/exonu/phosph_ase_sf"/>
</dbReference>
<proteinExistence type="predicted"/>
<evidence type="ECO:0000313" key="2">
    <source>
        <dbReference type="Proteomes" id="UP000649829"/>
    </source>
</evidence>
<reference evidence="1" key="2">
    <citation type="submission" date="2020-09" db="EMBL/GenBank/DDBJ databases">
        <authorList>
            <person name="Sun Q."/>
            <person name="Zhou Y."/>
        </authorList>
    </citation>
    <scope>NUCLEOTIDE SEQUENCE</scope>
    <source>
        <strain evidence="1">CGMCC 1.6293</strain>
    </source>
</reference>
<dbReference type="SUPFAM" id="SSF56219">
    <property type="entry name" value="DNase I-like"/>
    <property type="match status" value="1"/>
</dbReference>
<reference evidence="1" key="1">
    <citation type="journal article" date="2014" name="Int. J. Syst. Evol. Microbiol.">
        <title>Complete genome sequence of Corynebacterium casei LMG S-19264T (=DSM 44701T), isolated from a smear-ripened cheese.</title>
        <authorList>
            <consortium name="US DOE Joint Genome Institute (JGI-PGF)"/>
            <person name="Walter F."/>
            <person name="Albersmeier A."/>
            <person name="Kalinowski J."/>
            <person name="Ruckert C."/>
        </authorList>
    </citation>
    <scope>NUCLEOTIDE SEQUENCE</scope>
    <source>
        <strain evidence="1">CGMCC 1.6293</strain>
    </source>
</reference>
<dbReference type="RefSeq" id="WP_028287632.1">
    <property type="nucleotide sequence ID" value="NZ_BMLF01000002.1"/>
</dbReference>
<dbReference type="GO" id="GO:0003824">
    <property type="term" value="F:catalytic activity"/>
    <property type="evidence" value="ECO:0007669"/>
    <property type="project" value="InterPro"/>
</dbReference>